<reference evidence="1 2" key="1">
    <citation type="submission" date="2011-09" db="EMBL/GenBank/DDBJ databases">
        <authorList>
            <person name="Pope W.H."/>
            <person name="Pedulla M.L."/>
            <person name="Ford M.E."/>
            <person name="Peebles C.L."/>
            <person name="Hatfull G.H."/>
            <person name="Hendrix R.W."/>
        </authorList>
    </citation>
    <scope>NUCLEOTIDE SEQUENCE [LARGE SCALE GENOMIC DNA]</scope>
    <source>
        <strain evidence="1">G</strain>
    </source>
</reference>
<organism evidence="1 2">
    <name type="scientific">Bacillus phage G</name>
    <dbReference type="NCBI Taxonomy" id="2884420"/>
    <lineage>
        <taxon>Viruses</taxon>
        <taxon>Duplodnaviria</taxon>
        <taxon>Heunggongvirae</taxon>
        <taxon>Uroviricota</taxon>
        <taxon>Caudoviricetes</taxon>
        <taxon>Donellivirus</taxon>
        <taxon>Donellivirus gee</taxon>
    </lineage>
</organism>
<name>G3MA13_9CAUD</name>
<accession>G3MA13</accession>
<evidence type="ECO:0000313" key="2">
    <source>
        <dbReference type="Proteomes" id="UP000009273"/>
    </source>
</evidence>
<protein>
    <submittedName>
        <fullName evidence="1">Gp272</fullName>
    </submittedName>
</protein>
<gene>
    <name evidence="1" type="primary">272</name>
    <name evidence="1" type="ORF">G_272</name>
</gene>
<dbReference type="EMBL" id="JN638751">
    <property type="protein sequence ID" value="AEO93531.1"/>
    <property type="molecule type" value="Genomic_DNA"/>
</dbReference>
<dbReference type="RefSeq" id="YP_009015575.1">
    <property type="nucleotide sequence ID" value="NC_023719.1"/>
</dbReference>
<keyword evidence="2" id="KW-1185">Reference proteome</keyword>
<evidence type="ECO:0000313" key="1">
    <source>
        <dbReference type="EMBL" id="AEO93531.1"/>
    </source>
</evidence>
<dbReference type="GeneID" id="18563487"/>
<dbReference type="KEGG" id="vg:18563487"/>
<proteinExistence type="predicted"/>
<dbReference type="Proteomes" id="UP000009273">
    <property type="component" value="Segment"/>
</dbReference>
<sequence>METRVFELAEEVYFCEINGVHKGYIEKLEENIINVLVDDSKQEKGYRVWRVEEFFIAKNPKEAEARWNDYRSRLSKYKDLINMKRKENKFHKGLSVIVEPFDKQSYKGLILLIGKAALVLATEDGRLMRVDKCICTPTDEVIHFKKEIVNE</sequence>